<feature type="compositionally biased region" description="Low complexity" evidence="1">
    <location>
        <begin position="269"/>
        <end position="284"/>
    </location>
</feature>
<dbReference type="RefSeq" id="WP_088981183.1">
    <property type="nucleotide sequence ID" value="NZ_LT607413.1"/>
</dbReference>
<dbReference type="EMBL" id="LT607413">
    <property type="protein sequence ID" value="SCE89561.1"/>
    <property type="molecule type" value="Genomic_DNA"/>
</dbReference>
<protein>
    <submittedName>
        <fullName evidence="4">LysM domain-containing protein</fullName>
    </submittedName>
</protein>
<evidence type="ECO:0000256" key="1">
    <source>
        <dbReference type="SAM" id="MobiDB-lite"/>
    </source>
</evidence>
<dbReference type="PROSITE" id="PS51782">
    <property type="entry name" value="LYSM"/>
    <property type="match status" value="1"/>
</dbReference>
<dbReference type="InterPro" id="IPR036779">
    <property type="entry name" value="LysM_dom_sf"/>
</dbReference>
<dbReference type="CDD" id="cd00118">
    <property type="entry name" value="LysM"/>
    <property type="match status" value="1"/>
</dbReference>
<dbReference type="Proteomes" id="UP000198253">
    <property type="component" value="Chromosome I"/>
</dbReference>
<evidence type="ECO:0000259" key="3">
    <source>
        <dbReference type="PROSITE" id="PS51782"/>
    </source>
</evidence>
<proteinExistence type="predicted"/>
<feature type="transmembrane region" description="Helical" evidence="2">
    <location>
        <begin position="109"/>
        <end position="127"/>
    </location>
</feature>
<sequence length="361" mass="37354">MAASRSARRTGQVLTGFGALVVLGAVLVGGPAALVALAGNPLPAEVPTLDTVGTALTSRDDGQLFLRALAVLGWFGWATFAFSVLVELLAQVLRRPTPKLPGMRNQQRAAAALVGSVALIIAASPAATAATATYGMSAPTATYAVSATGPATASPPTTVTPVARGVAPVVGAVERTATTDQTQVYRVAKGDYLGEVAERYLEDFQSYRVLVKLNKLGDPDRIHPGQLIRLPHQADDGGARPHATGRLVHKPSPRPAPPPASPVPDEVPDQAPQQAPDQGPRQVTPEPPTTEWPQEEAPPMTVGAARPGQEDRVNRPLAVSAVVAVASIVGAQIGAVLGLRRRPASSAGTRAPLGSGRHRRD</sequence>
<feature type="region of interest" description="Disordered" evidence="1">
    <location>
        <begin position="339"/>
        <end position="361"/>
    </location>
</feature>
<accession>A0A1C4W0K3</accession>
<name>A0A1C4W0K3_MICEC</name>
<feature type="compositionally biased region" description="Pro residues" evidence="1">
    <location>
        <begin position="253"/>
        <end position="262"/>
    </location>
</feature>
<feature type="transmembrane region" description="Helical" evidence="2">
    <location>
        <begin position="317"/>
        <end position="339"/>
    </location>
</feature>
<dbReference type="InParanoid" id="A0A1C4W0K3"/>
<reference evidence="5" key="1">
    <citation type="submission" date="2016-06" db="EMBL/GenBank/DDBJ databases">
        <authorList>
            <person name="Varghese N."/>
            <person name="Submissions Spin"/>
        </authorList>
    </citation>
    <scope>NUCLEOTIDE SEQUENCE [LARGE SCALE GENOMIC DNA]</scope>
    <source>
        <strain evidence="5">DSM 43816</strain>
    </source>
</reference>
<keyword evidence="5" id="KW-1185">Reference proteome</keyword>
<feature type="domain" description="LysM" evidence="3">
    <location>
        <begin position="183"/>
        <end position="230"/>
    </location>
</feature>
<feature type="region of interest" description="Disordered" evidence="1">
    <location>
        <begin position="230"/>
        <end position="311"/>
    </location>
</feature>
<evidence type="ECO:0000256" key="2">
    <source>
        <dbReference type="SAM" id="Phobius"/>
    </source>
</evidence>
<dbReference type="SUPFAM" id="SSF54106">
    <property type="entry name" value="LysM domain"/>
    <property type="match status" value="1"/>
</dbReference>
<dbReference type="InterPro" id="IPR018392">
    <property type="entry name" value="LysM"/>
</dbReference>
<feature type="transmembrane region" description="Helical" evidence="2">
    <location>
        <begin position="64"/>
        <end position="89"/>
    </location>
</feature>
<keyword evidence="2" id="KW-1133">Transmembrane helix</keyword>
<evidence type="ECO:0000313" key="5">
    <source>
        <dbReference type="Proteomes" id="UP000198253"/>
    </source>
</evidence>
<evidence type="ECO:0000313" key="4">
    <source>
        <dbReference type="EMBL" id="SCE89561.1"/>
    </source>
</evidence>
<organism evidence="4 5">
    <name type="scientific">Micromonospora echinospora</name>
    <name type="common">Micromonospora purpurea</name>
    <dbReference type="NCBI Taxonomy" id="1877"/>
    <lineage>
        <taxon>Bacteria</taxon>
        <taxon>Bacillati</taxon>
        <taxon>Actinomycetota</taxon>
        <taxon>Actinomycetes</taxon>
        <taxon>Micromonosporales</taxon>
        <taxon>Micromonosporaceae</taxon>
        <taxon>Micromonospora</taxon>
    </lineage>
</organism>
<keyword evidence="2" id="KW-0812">Transmembrane</keyword>
<feature type="transmembrane region" description="Helical" evidence="2">
    <location>
        <begin position="12"/>
        <end position="38"/>
    </location>
</feature>
<dbReference type="Gene3D" id="3.10.350.10">
    <property type="entry name" value="LysM domain"/>
    <property type="match status" value="1"/>
</dbReference>
<dbReference type="Pfam" id="PF01476">
    <property type="entry name" value="LysM"/>
    <property type="match status" value="1"/>
</dbReference>
<dbReference type="AlphaFoldDB" id="A0A1C4W0K3"/>
<keyword evidence="2" id="KW-0472">Membrane</keyword>
<gene>
    <name evidence="4" type="ORF">GA0070618_1743</name>
</gene>
<dbReference type="OrthoDB" id="516973at2"/>